<evidence type="ECO:0000313" key="3">
    <source>
        <dbReference type="Proteomes" id="UP000324832"/>
    </source>
</evidence>
<evidence type="ECO:0000256" key="1">
    <source>
        <dbReference type="SAM" id="SignalP"/>
    </source>
</evidence>
<proteinExistence type="predicted"/>
<dbReference type="AlphaFoldDB" id="A0A5E4QDQ0"/>
<evidence type="ECO:0000313" key="2">
    <source>
        <dbReference type="EMBL" id="VVC96418.1"/>
    </source>
</evidence>
<reference evidence="2 3" key="1">
    <citation type="submission" date="2017-07" db="EMBL/GenBank/DDBJ databases">
        <authorList>
            <person name="Talla V."/>
            <person name="Backstrom N."/>
        </authorList>
    </citation>
    <scope>NUCLEOTIDE SEQUENCE [LARGE SCALE GENOMIC DNA]</scope>
</reference>
<dbReference type="Proteomes" id="UP000324832">
    <property type="component" value="Unassembled WGS sequence"/>
</dbReference>
<keyword evidence="1" id="KW-0732">Signal</keyword>
<name>A0A5E4QDQ0_9NEOP</name>
<protein>
    <submittedName>
        <fullName evidence="2">Uncharacterized protein</fullName>
    </submittedName>
</protein>
<feature type="chain" id="PRO_5023111796" evidence="1">
    <location>
        <begin position="23"/>
        <end position="63"/>
    </location>
</feature>
<accession>A0A5E4QDQ0</accession>
<dbReference type="EMBL" id="FZQP02002714">
    <property type="protein sequence ID" value="VVC96418.1"/>
    <property type="molecule type" value="Genomic_DNA"/>
</dbReference>
<gene>
    <name evidence="2" type="ORF">LSINAPIS_LOCUS7926</name>
</gene>
<keyword evidence="3" id="KW-1185">Reference proteome</keyword>
<organism evidence="2 3">
    <name type="scientific">Leptidea sinapis</name>
    <dbReference type="NCBI Taxonomy" id="189913"/>
    <lineage>
        <taxon>Eukaryota</taxon>
        <taxon>Metazoa</taxon>
        <taxon>Ecdysozoa</taxon>
        <taxon>Arthropoda</taxon>
        <taxon>Hexapoda</taxon>
        <taxon>Insecta</taxon>
        <taxon>Pterygota</taxon>
        <taxon>Neoptera</taxon>
        <taxon>Endopterygota</taxon>
        <taxon>Lepidoptera</taxon>
        <taxon>Glossata</taxon>
        <taxon>Ditrysia</taxon>
        <taxon>Papilionoidea</taxon>
        <taxon>Pieridae</taxon>
        <taxon>Dismorphiinae</taxon>
        <taxon>Leptidea</taxon>
    </lineage>
</organism>
<feature type="signal peptide" evidence="1">
    <location>
        <begin position="1"/>
        <end position="22"/>
    </location>
</feature>
<sequence length="63" mass="7480">MQLVGWLLVLYIFNIIDNRLQSSTEPVPRQRRKCYYLGKREARAQPRLIEMAIGESVRSERET</sequence>